<evidence type="ECO:0000313" key="2">
    <source>
        <dbReference type="Proteomes" id="UP000198636"/>
    </source>
</evidence>
<dbReference type="Proteomes" id="UP000198636">
    <property type="component" value="Unassembled WGS sequence"/>
</dbReference>
<protein>
    <submittedName>
        <fullName evidence="1">Stage V sporulation protein AE</fullName>
    </submittedName>
</protein>
<dbReference type="Pfam" id="PF14097">
    <property type="entry name" value="SpoVAE"/>
    <property type="match status" value="1"/>
</dbReference>
<reference evidence="1 2" key="1">
    <citation type="submission" date="2016-10" db="EMBL/GenBank/DDBJ databases">
        <authorList>
            <person name="de Groot N.N."/>
        </authorList>
    </citation>
    <scope>NUCLEOTIDE SEQUENCE [LARGE SCALE GENOMIC DNA]</scope>
    <source>
        <strain evidence="1 2">DSM 18978</strain>
    </source>
</reference>
<gene>
    <name evidence="1" type="ORF">SAMN03080606_03045</name>
</gene>
<dbReference type="OrthoDB" id="1679631at2"/>
<keyword evidence="2" id="KW-1185">Reference proteome</keyword>
<sequence>MSVNNKRKIIIVTDGDRCAQRAIEIAVERIGGRCISKSGGNPTPLSGGEIVKLVKEAKNDPVVVMTDDEGNENIGIGEKVLQKLLTHPDIEVLGIIAVASNTQEVEGVHVDFSIDKNGKITDNAVDKDGKPTSQKVLYGDTVDIIEKCPKPPIIIGIGDIGKMNGKDDSRKGAPIFTRALEEIITRSGITIEH</sequence>
<dbReference type="AlphaFoldDB" id="A0A1G5JV13"/>
<accession>A0A1G5JV13</accession>
<dbReference type="RefSeq" id="WP_091545312.1">
    <property type="nucleotide sequence ID" value="NZ_FMUS01000022.1"/>
</dbReference>
<dbReference type="InterPro" id="IPR025914">
    <property type="entry name" value="SpoVAE"/>
</dbReference>
<proteinExistence type="predicted"/>
<dbReference type="EMBL" id="FMUS01000022">
    <property type="protein sequence ID" value="SCY92157.1"/>
    <property type="molecule type" value="Genomic_DNA"/>
</dbReference>
<evidence type="ECO:0000313" key="1">
    <source>
        <dbReference type="EMBL" id="SCY92157.1"/>
    </source>
</evidence>
<dbReference type="STRING" id="1120976.SAMN03080606_03045"/>
<name>A0A1G5JV13_9FIRM</name>
<organism evidence="1 2">
    <name type="scientific">Alkaliphilus peptidifermentans DSM 18978</name>
    <dbReference type="NCBI Taxonomy" id="1120976"/>
    <lineage>
        <taxon>Bacteria</taxon>
        <taxon>Bacillati</taxon>
        <taxon>Bacillota</taxon>
        <taxon>Clostridia</taxon>
        <taxon>Peptostreptococcales</taxon>
        <taxon>Natronincolaceae</taxon>
        <taxon>Alkaliphilus</taxon>
    </lineage>
</organism>